<gene>
    <name evidence="3" type="ORF">QTG54_014728</name>
</gene>
<dbReference type="InterPro" id="IPR036249">
    <property type="entry name" value="Thioredoxin-like_sf"/>
</dbReference>
<dbReference type="EC" id="1.11.1.24" evidence="3"/>
<keyword evidence="3" id="KW-0560">Oxidoreductase</keyword>
<organism evidence="3 4">
    <name type="scientific">Skeletonema marinoi</name>
    <dbReference type="NCBI Taxonomy" id="267567"/>
    <lineage>
        <taxon>Eukaryota</taxon>
        <taxon>Sar</taxon>
        <taxon>Stramenopiles</taxon>
        <taxon>Ochrophyta</taxon>
        <taxon>Bacillariophyta</taxon>
        <taxon>Coscinodiscophyceae</taxon>
        <taxon>Thalassiosirophycidae</taxon>
        <taxon>Thalassiosirales</taxon>
        <taxon>Skeletonemataceae</taxon>
        <taxon>Skeletonema</taxon>
        <taxon>Skeletonema marinoi-dohrnii complex</taxon>
    </lineage>
</organism>
<keyword evidence="1" id="KW-0676">Redox-active center</keyword>
<comment type="caution">
    <text evidence="3">The sequence shown here is derived from an EMBL/GenBank/DDBJ whole genome shotgun (WGS) entry which is preliminary data.</text>
</comment>
<sequence>MPTKQTTDKNILLGVGDEAPDFELRDEEGTVHKLSSFRGRRVILSFFRYASCPMCLYNVDRLRQQAALLQKAEIVTLCIFRSVPTMLIRAADGTNEDTHTLSDMNGSVYTKFQVKPNLKESRIYRCLSYLPIIGKYSSYVDLKMMYKDLQGEGRDAAKNQLPADFLIDENGIIVDVFRSKKPQDHMRFDRIEAFIPKEKRCKCKKKDCISPTCRENYAQIRKEAESMTWH</sequence>
<dbReference type="InterPro" id="IPR000866">
    <property type="entry name" value="AhpC/TSA"/>
</dbReference>
<reference evidence="3" key="1">
    <citation type="submission" date="2023-06" db="EMBL/GenBank/DDBJ databases">
        <title>Survivors Of The Sea: Transcriptome response of Skeletonema marinoi to long-term dormancy.</title>
        <authorList>
            <person name="Pinder M.I.M."/>
            <person name="Kourtchenko O."/>
            <person name="Robertson E.K."/>
            <person name="Larsson T."/>
            <person name="Maumus F."/>
            <person name="Osuna-Cruz C.M."/>
            <person name="Vancaester E."/>
            <person name="Stenow R."/>
            <person name="Vandepoele K."/>
            <person name="Ploug H."/>
            <person name="Bruchert V."/>
            <person name="Godhe A."/>
            <person name="Topel M."/>
        </authorList>
    </citation>
    <scope>NUCLEOTIDE SEQUENCE</scope>
    <source>
        <strain evidence="3">R05AC</strain>
    </source>
</reference>
<dbReference type="InterPro" id="IPR050455">
    <property type="entry name" value="Tpx_Peroxidase_subfamily"/>
</dbReference>
<dbReference type="EMBL" id="JATAAI010000038">
    <property type="protein sequence ID" value="KAK1734480.1"/>
    <property type="molecule type" value="Genomic_DNA"/>
</dbReference>
<dbReference type="PANTHER" id="PTHR43110:SF1">
    <property type="entry name" value="THIOL PEROXIDASE"/>
    <property type="match status" value="1"/>
</dbReference>
<name>A0AAD8XVX4_9STRA</name>
<evidence type="ECO:0000313" key="3">
    <source>
        <dbReference type="EMBL" id="KAK1734480.1"/>
    </source>
</evidence>
<dbReference type="GO" id="GO:0140824">
    <property type="term" value="F:thioredoxin-dependent peroxiredoxin activity"/>
    <property type="evidence" value="ECO:0007669"/>
    <property type="project" value="UniProtKB-EC"/>
</dbReference>
<dbReference type="AlphaFoldDB" id="A0AAD8XVX4"/>
<evidence type="ECO:0000256" key="1">
    <source>
        <dbReference type="ARBA" id="ARBA00023284"/>
    </source>
</evidence>
<proteinExistence type="predicted"/>
<dbReference type="InterPro" id="IPR013766">
    <property type="entry name" value="Thioredoxin_domain"/>
</dbReference>
<feature type="domain" description="Thioredoxin" evidence="2">
    <location>
        <begin position="13"/>
        <end position="200"/>
    </location>
</feature>
<evidence type="ECO:0000259" key="2">
    <source>
        <dbReference type="PROSITE" id="PS51352"/>
    </source>
</evidence>
<protein>
    <submittedName>
        <fullName evidence="3">Peroxiredoxin</fullName>
        <ecNumber evidence="3">1.11.1.24</ecNumber>
    </submittedName>
</protein>
<dbReference type="PANTHER" id="PTHR43110">
    <property type="entry name" value="THIOL PEROXIDASE"/>
    <property type="match status" value="1"/>
</dbReference>
<dbReference type="Proteomes" id="UP001224775">
    <property type="component" value="Unassembled WGS sequence"/>
</dbReference>
<dbReference type="SUPFAM" id="SSF52833">
    <property type="entry name" value="Thioredoxin-like"/>
    <property type="match status" value="1"/>
</dbReference>
<dbReference type="PROSITE" id="PS51352">
    <property type="entry name" value="THIOREDOXIN_2"/>
    <property type="match status" value="1"/>
</dbReference>
<keyword evidence="4" id="KW-1185">Reference proteome</keyword>
<dbReference type="Gene3D" id="3.40.30.10">
    <property type="entry name" value="Glutaredoxin"/>
    <property type="match status" value="1"/>
</dbReference>
<dbReference type="Pfam" id="PF00578">
    <property type="entry name" value="AhpC-TSA"/>
    <property type="match status" value="1"/>
</dbReference>
<keyword evidence="3" id="KW-0575">Peroxidase</keyword>
<evidence type="ECO:0000313" key="4">
    <source>
        <dbReference type="Proteomes" id="UP001224775"/>
    </source>
</evidence>
<accession>A0AAD8XVX4</accession>